<dbReference type="GO" id="GO:0005886">
    <property type="term" value="C:plasma membrane"/>
    <property type="evidence" value="ECO:0007669"/>
    <property type="project" value="UniProtKB-SubCell"/>
</dbReference>
<dbReference type="PANTHER" id="PTHR32196">
    <property type="entry name" value="ABC TRANSPORTER PERMEASE PROTEIN YPHD-RELATED-RELATED"/>
    <property type="match status" value="1"/>
</dbReference>
<keyword evidence="5 6" id="KW-0472">Membrane</keyword>
<organism evidence="7 8">
    <name type="scientific">Enterocloster lavalensis</name>
    <dbReference type="NCBI Taxonomy" id="460384"/>
    <lineage>
        <taxon>Bacteria</taxon>
        <taxon>Bacillati</taxon>
        <taxon>Bacillota</taxon>
        <taxon>Clostridia</taxon>
        <taxon>Lachnospirales</taxon>
        <taxon>Lachnospiraceae</taxon>
        <taxon>Enterocloster</taxon>
    </lineage>
</organism>
<feature type="transmembrane region" description="Helical" evidence="6">
    <location>
        <begin position="46"/>
        <end position="65"/>
    </location>
</feature>
<reference evidence="8" key="1">
    <citation type="submission" date="2016-10" db="EMBL/GenBank/DDBJ databases">
        <authorList>
            <person name="Varghese N."/>
            <person name="Submissions S."/>
        </authorList>
    </citation>
    <scope>NUCLEOTIDE SEQUENCE [LARGE SCALE GENOMIC DNA]</scope>
    <source>
        <strain evidence="8">NLAE-zl-G277</strain>
    </source>
</reference>
<keyword evidence="8" id="KW-1185">Reference proteome</keyword>
<feature type="transmembrane region" description="Helical" evidence="6">
    <location>
        <begin position="131"/>
        <end position="150"/>
    </location>
</feature>
<dbReference type="GeneID" id="93277479"/>
<feature type="transmembrane region" description="Helical" evidence="6">
    <location>
        <begin position="267"/>
        <end position="294"/>
    </location>
</feature>
<dbReference type="STRING" id="460384.SAMN05216313_1165"/>
<dbReference type="GO" id="GO:0022857">
    <property type="term" value="F:transmembrane transporter activity"/>
    <property type="evidence" value="ECO:0007669"/>
    <property type="project" value="InterPro"/>
</dbReference>
<evidence type="ECO:0000313" key="8">
    <source>
        <dbReference type="Proteomes" id="UP000198508"/>
    </source>
</evidence>
<dbReference type="Proteomes" id="UP000198508">
    <property type="component" value="Unassembled WGS sequence"/>
</dbReference>
<feature type="transmembrane region" description="Helical" evidence="6">
    <location>
        <begin position="103"/>
        <end position="125"/>
    </location>
</feature>
<dbReference type="AlphaFoldDB" id="A0A1I0HG86"/>
<name>A0A1I0HG86_9FIRM</name>
<accession>A0A1I0HG86</accession>
<keyword evidence="3 6" id="KW-0812">Transmembrane</keyword>
<evidence type="ECO:0000256" key="2">
    <source>
        <dbReference type="ARBA" id="ARBA00022475"/>
    </source>
</evidence>
<dbReference type="Pfam" id="PF02653">
    <property type="entry name" value="BPD_transp_2"/>
    <property type="match status" value="1"/>
</dbReference>
<evidence type="ECO:0000256" key="6">
    <source>
        <dbReference type="SAM" id="Phobius"/>
    </source>
</evidence>
<feature type="transmembrane region" description="Helical" evidence="6">
    <location>
        <begin position="71"/>
        <end position="91"/>
    </location>
</feature>
<sequence>MKSENISKFLINNILYICLLIMIVIIAVISPSFLSARVLSDVLIQSAPKILLAMGMLVVIIAGGMDMTVGRLAGLGAVIAGTLAQQADYYLKFWPGLGELPIIVPMLVSVAAGLMVGAVTGIIISKFRVPAFLAGLGMQLIIYGGNLLFLKKAPNNSQPLAGYKQSFVQFGTGSFMGISYLIIVALLVMIFVFVLLNMTTLGKNIYAIGGNREAAKVAGINAFKIDMFVYMLSGALAAFAGCMLAARTGSANAAFAEGYEMDAIASCIIGGASFAGGIGNVPGAFLGVIIFSVINYGLTFVGLSSYWQFIVKGLIIIVAVALDMRKYSAKK</sequence>
<comment type="subcellular location">
    <subcellularLocation>
        <location evidence="1">Cell membrane</location>
        <topology evidence="1">Multi-pass membrane protein</topology>
    </subcellularLocation>
</comment>
<evidence type="ECO:0000256" key="1">
    <source>
        <dbReference type="ARBA" id="ARBA00004651"/>
    </source>
</evidence>
<keyword evidence="4 6" id="KW-1133">Transmembrane helix</keyword>
<evidence type="ECO:0000256" key="5">
    <source>
        <dbReference type="ARBA" id="ARBA00023136"/>
    </source>
</evidence>
<keyword evidence="2" id="KW-1003">Cell membrane</keyword>
<feature type="transmembrane region" description="Helical" evidence="6">
    <location>
        <begin position="14"/>
        <end position="34"/>
    </location>
</feature>
<feature type="transmembrane region" description="Helical" evidence="6">
    <location>
        <begin position="227"/>
        <end position="246"/>
    </location>
</feature>
<feature type="transmembrane region" description="Helical" evidence="6">
    <location>
        <begin position="306"/>
        <end position="324"/>
    </location>
</feature>
<dbReference type="CDD" id="cd06579">
    <property type="entry name" value="TM_PBP1_transp_AraH_like"/>
    <property type="match status" value="1"/>
</dbReference>
<dbReference type="EMBL" id="FOIM01000016">
    <property type="protein sequence ID" value="SET82762.1"/>
    <property type="molecule type" value="Genomic_DNA"/>
</dbReference>
<evidence type="ECO:0000256" key="4">
    <source>
        <dbReference type="ARBA" id="ARBA00022989"/>
    </source>
</evidence>
<evidence type="ECO:0000313" key="7">
    <source>
        <dbReference type="EMBL" id="SET82762.1"/>
    </source>
</evidence>
<proteinExistence type="predicted"/>
<dbReference type="RefSeq" id="WP_007714206.1">
    <property type="nucleotide sequence ID" value="NZ_CABJCG010000012.1"/>
</dbReference>
<evidence type="ECO:0000256" key="3">
    <source>
        <dbReference type="ARBA" id="ARBA00022692"/>
    </source>
</evidence>
<protein>
    <submittedName>
        <fullName evidence="7">Methyl-galactoside transport system permease protein</fullName>
    </submittedName>
</protein>
<dbReference type="InterPro" id="IPR001851">
    <property type="entry name" value="ABC_transp_permease"/>
</dbReference>
<dbReference type="PANTHER" id="PTHR32196:SF18">
    <property type="entry name" value="GALACTOSE_METHYL GALACTOSIDE IMPORT PERMEASE PROTEIN MGLC"/>
    <property type="match status" value="1"/>
</dbReference>
<feature type="transmembrane region" description="Helical" evidence="6">
    <location>
        <begin position="170"/>
        <end position="196"/>
    </location>
</feature>
<gene>
    <name evidence="7" type="ORF">SAMN05216313_1165</name>
</gene>